<evidence type="ECO:0000256" key="12">
    <source>
        <dbReference type="SAM" id="Phobius"/>
    </source>
</evidence>
<evidence type="ECO:0000256" key="7">
    <source>
        <dbReference type="ARBA" id="ARBA00022692"/>
    </source>
</evidence>
<dbReference type="GO" id="GO:0005886">
    <property type="term" value="C:plasma membrane"/>
    <property type="evidence" value="ECO:0007669"/>
    <property type="project" value="UniProtKB-SubCell"/>
</dbReference>
<name>A0A0L0QSC8_VIRPA</name>
<comment type="caution">
    <text evidence="14">The sequence shown here is derived from an EMBL/GenBank/DDBJ whole genome shotgun (WGS) entry which is preliminary data.</text>
</comment>
<feature type="transmembrane region" description="Helical" evidence="12">
    <location>
        <begin position="42"/>
        <end position="62"/>
    </location>
</feature>
<keyword evidence="9 12" id="KW-1133">Transmembrane helix</keyword>
<dbReference type="RefSeq" id="WP_050351022.1">
    <property type="nucleotide sequence ID" value="NZ_BOSN01000004.1"/>
</dbReference>
<evidence type="ECO:0000256" key="11">
    <source>
        <dbReference type="ARBA" id="ARBA00023136"/>
    </source>
</evidence>
<evidence type="ECO:0000256" key="4">
    <source>
        <dbReference type="ARBA" id="ARBA00022516"/>
    </source>
</evidence>
<keyword evidence="10" id="KW-0443">Lipid metabolism</keyword>
<evidence type="ECO:0000259" key="13">
    <source>
        <dbReference type="Pfam" id="PF00892"/>
    </source>
</evidence>
<keyword evidence="11 12" id="KW-0472">Membrane</keyword>
<sequence>MNYILLVINILLLVSGQMLWKAGMVQIGAINLDSILQVVKSPYIIGGGIIYVFATGLWLYILSRMPFSIAYPFQSLAYVIGVVIGYFIFKEIVTPTQWTGAVIIVIGVYLIAR</sequence>
<feature type="domain" description="EamA" evidence="13">
    <location>
        <begin position="35"/>
        <end position="112"/>
    </location>
</feature>
<evidence type="ECO:0000256" key="3">
    <source>
        <dbReference type="ARBA" id="ARBA00022475"/>
    </source>
</evidence>
<evidence type="ECO:0000256" key="8">
    <source>
        <dbReference type="ARBA" id="ARBA00022985"/>
    </source>
</evidence>
<keyword evidence="7 12" id="KW-0812">Transmembrane</keyword>
<evidence type="ECO:0000256" key="10">
    <source>
        <dbReference type="ARBA" id="ARBA00023098"/>
    </source>
</evidence>
<evidence type="ECO:0000256" key="5">
    <source>
        <dbReference type="ARBA" id="ARBA00022519"/>
    </source>
</evidence>
<comment type="subcellular location">
    <subcellularLocation>
        <location evidence="1">Cell membrane</location>
        <topology evidence="1">Multi-pass membrane protein</topology>
    </subcellularLocation>
</comment>
<gene>
    <name evidence="14" type="ORF">AFK71_08040</name>
</gene>
<dbReference type="SUPFAM" id="SSF103481">
    <property type="entry name" value="Multidrug resistance efflux transporter EmrE"/>
    <property type="match status" value="1"/>
</dbReference>
<reference evidence="15" key="1">
    <citation type="submission" date="2015-07" db="EMBL/GenBank/DDBJ databases">
        <title>Fjat-10053 dsm26.</title>
        <authorList>
            <person name="Liu B."/>
            <person name="Wang J."/>
            <person name="Zhu Y."/>
            <person name="Liu G."/>
            <person name="Chen Q."/>
            <person name="Chen Z."/>
            <person name="Lan J."/>
            <person name="Che J."/>
            <person name="Ge C."/>
            <person name="Shi H."/>
            <person name="Pan Z."/>
            <person name="Liu X."/>
        </authorList>
    </citation>
    <scope>NUCLEOTIDE SEQUENCE [LARGE SCALE GENOMIC DNA]</scope>
    <source>
        <strain evidence="15">DSM 26</strain>
    </source>
</reference>
<keyword evidence="3" id="KW-1003">Cell membrane</keyword>
<dbReference type="Pfam" id="PF00892">
    <property type="entry name" value="EamA"/>
    <property type="match status" value="1"/>
</dbReference>
<evidence type="ECO:0000256" key="1">
    <source>
        <dbReference type="ARBA" id="ARBA00004651"/>
    </source>
</evidence>
<dbReference type="GO" id="GO:0022857">
    <property type="term" value="F:transmembrane transporter activity"/>
    <property type="evidence" value="ECO:0007669"/>
    <property type="project" value="InterPro"/>
</dbReference>
<dbReference type="AlphaFoldDB" id="A0A0L0QSC8"/>
<accession>A0A0L0QSC8</accession>
<evidence type="ECO:0000256" key="9">
    <source>
        <dbReference type="ARBA" id="ARBA00022989"/>
    </source>
</evidence>
<dbReference type="PANTHER" id="PTHR30561:SF9">
    <property type="entry name" value="4-AMINO-4-DEOXY-L-ARABINOSE-PHOSPHOUNDECAPRENOL FLIPPASE SUBUNIT ARNF-RELATED"/>
    <property type="match status" value="1"/>
</dbReference>
<dbReference type="InterPro" id="IPR037185">
    <property type="entry name" value="EmrE-like"/>
</dbReference>
<evidence type="ECO:0000313" key="14">
    <source>
        <dbReference type="EMBL" id="KNE21590.1"/>
    </source>
</evidence>
<keyword evidence="6" id="KW-0441">Lipid A biosynthesis</keyword>
<dbReference type="Proteomes" id="UP000036780">
    <property type="component" value="Unassembled WGS sequence"/>
</dbReference>
<dbReference type="GeneID" id="66872644"/>
<feature type="transmembrane region" description="Helical" evidence="12">
    <location>
        <begin position="95"/>
        <end position="112"/>
    </location>
</feature>
<evidence type="ECO:0000256" key="2">
    <source>
        <dbReference type="ARBA" id="ARBA00007362"/>
    </source>
</evidence>
<dbReference type="PATRIC" id="fig|1473.5.peg.4653"/>
<evidence type="ECO:0000313" key="15">
    <source>
        <dbReference type="Proteomes" id="UP000036780"/>
    </source>
</evidence>
<comment type="similarity">
    <text evidence="2">Belongs to the EamA transporter family.</text>
</comment>
<dbReference type="GO" id="GO:0009103">
    <property type="term" value="P:lipopolysaccharide biosynthetic process"/>
    <property type="evidence" value="ECO:0007669"/>
    <property type="project" value="UniProtKB-KW"/>
</dbReference>
<keyword evidence="5" id="KW-0997">Cell inner membrane</keyword>
<dbReference type="OrthoDB" id="513492at2"/>
<proteinExistence type="inferred from homology"/>
<dbReference type="Gene3D" id="1.10.3730.20">
    <property type="match status" value="1"/>
</dbReference>
<dbReference type="InterPro" id="IPR000390">
    <property type="entry name" value="Small_drug/metabolite_transptr"/>
</dbReference>
<organism evidence="14 15">
    <name type="scientific">Virgibacillus pantothenticus</name>
    <dbReference type="NCBI Taxonomy" id="1473"/>
    <lineage>
        <taxon>Bacteria</taxon>
        <taxon>Bacillati</taxon>
        <taxon>Bacillota</taxon>
        <taxon>Bacilli</taxon>
        <taxon>Bacillales</taxon>
        <taxon>Bacillaceae</taxon>
        <taxon>Virgibacillus</taxon>
    </lineage>
</organism>
<feature type="transmembrane region" description="Helical" evidence="12">
    <location>
        <begin position="69"/>
        <end position="89"/>
    </location>
</feature>
<dbReference type="PANTHER" id="PTHR30561">
    <property type="entry name" value="SMR FAMILY PROTON-DEPENDENT DRUG EFFLUX TRANSPORTER SUGE"/>
    <property type="match status" value="1"/>
</dbReference>
<keyword evidence="15" id="KW-1185">Reference proteome</keyword>
<keyword evidence="8" id="KW-0448">Lipopolysaccharide biosynthesis</keyword>
<dbReference type="EMBL" id="LGTO01000005">
    <property type="protein sequence ID" value="KNE21590.1"/>
    <property type="molecule type" value="Genomic_DNA"/>
</dbReference>
<protein>
    <submittedName>
        <fullName evidence="14">Membrane protein</fullName>
    </submittedName>
</protein>
<evidence type="ECO:0000256" key="6">
    <source>
        <dbReference type="ARBA" id="ARBA00022556"/>
    </source>
</evidence>
<keyword evidence="4" id="KW-0444">Lipid biosynthesis</keyword>
<dbReference type="InterPro" id="IPR000620">
    <property type="entry name" value="EamA_dom"/>
</dbReference>